<evidence type="ECO:0000313" key="4">
    <source>
        <dbReference type="EMBL" id="TEB09244.1"/>
    </source>
</evidence>
<protein>
    <submittedName>
        <fullName evidence="4">Demethylrebeccamycin-D-glucose O-methyltransferase</fullName>
        <ecNumber evidence="4">2.1.1.164</ecNumber>
    </submittedName>
</protein>
<dbReference type="Proteomes" id="UP000297597">
    <property type="component" value="Unassembled WGS sequence"/>
</dbReference>
<dbReference type="OrthoDB" id="9784101at2"/>
<dbReference type="GO" id="GO:0032259">
    <property type="term" value="P:methylation"/>
    <property type="evidence" value="ECO:0007669"/>
    <property type="project" value="UniProtKB-KW"/>
</dbReference>
<reference evidence="4 5" key="1">
    <citation type="journal article" date="2018" name="Environ. Microbiol.">
        <title>Novel energy conservation strategies and behaviour of Pelotomaculum schinkii driving syntrophic propionate catabolism.</title>
        <authorList>
            <person name="Hidalgo-Ahumada C.A.P."/>
            <person name="Nobu M.K."/>
            <person name="Narihiro T."/>
            <person name="Tamaki H."/>
            <person name="Liu W.T."/>
            <person name="Kamagata Y."/>
            <person name="Stams A.J.M."/>
            <person name="Imachi H."/>
            <person name="Sousa D.Z."/>
        </authorList>
    </citation>
    <scope>NUCLEOTIDE SEQUENCE [LARGE SCALE GENOMIC DNA]</scope>
    <source>
        <strain evidence="4 5">MGP</strain>
    </source>
</reference>
<evidence type="ECO:0000256" key="2">
    <source>
        <dbReference type="ARBA" id="ARBA00022679"/>
    </source>
</evidence>
<evidence type="ECO:0000259" key="3">
    <source>
        <dbReference type="Pfam" id="PF13649"/>
    </source>
</evidence>
<accession>A0A4Y7RJS3</accession>
<proteinExistence type="predicted"/>
<dbReference type="Pfam" id="PF13649">
    <property type="entry name" value="Methyltransf_25"/>
    <property type="match status" value="1"/>
</dbReference>
<dbReference type="EC" id="2.1.1.164" evidence="4"/>
<comment type="caution">
    <text evidence="4">The sequence shown here is derived from an EMBL/GenBank/DDBJ whole genome shotgun (WGS) entry which is preliminary data.</text>
</comment>
<dbReference type="CDD" id="cd02440">
    <property type="entry name" value="AdoMet_MTases"/>
    <property type="match status" value="1"/>
</dbReference>
<dbReference type="InterPro" id="IPR041698">
    <property type="entry name" value="Methyltransf_25"/>
</dbReference>
<dbReference type="Gene3D" id="3.40.50.150">
    <property type="entry name" value="Vaccinia Virus protein VP39"/>
    <property type="match status" value="1"/>
</dbReference>
<dbReference type="AlphaFoldDB" id="A0A4Y7RJS3"/>
<keyword evidence="5" id="KW-1185">Reference proteome</keyword>
<gene>
    <name evidence="4" type="primary">rebM_2</name>
    <name evidence="4" type="ORF">Pmgp_03283</name>
</gene>
<feature type="domain" description="Methyltransferase" evidence="3">
    <location>
        <begin position="61"/>
        <end position="156"/>
    </location>
</feature>
<evidence type="ECO:0000256" key="1">
    <source>
        <dbReference type="ARBA" id="ARBA00022603"/>
    </source>
</evidence>
<dbReference type="PANTHER" id="PTHR43861:SF1">
    <property type="entry name" value="TRANS-ACONITATE 2-METHYLTRANSFERASE"/>
    <property type="match status" value="1"/>
</dbReference>
<evidence type="ECO:0000313" key="5">
    <source>
        <dbReference type="Proteomes" id="UP000297597"/>
    </source>
</evidence>
<keyword evidence="1 4" id="KW-0489">Methyltransferase</keyword>
<dbReference type="GO" id="GO:0102082">
    <property type="term" value="F:demethylrebeccamycin--D-glucose O-methyltransferase activity"/>
    <property type="evidence" value="ECO:0007669"/>
    <property type="project" value="UniProtKB-EC"/>
</dbReference>
<dbReference type="SUPFAM" id="SSF53335">
    <property type="entry name" value="S-adenosyl-L-methionine-dependent methyltransferases"/>
    <property type="match status" value="1"/>
</dbReference>
<sequence>MNHKTAAAPSWQYDERVKAGVDYEDAAIAAEYDSRHAKFRDFEKDARVVMQLLDLQPEHTVIDLGCGTGAFVIPAARSCRKVYAVDISQAMLDRCTEKARAAGLKNVETHCAGFLSYEHKGDPVDAIVSVAALHHLPDFWKAVAFKRMYDMLKPGGKLYLFDVIFTFPVESYQIEFNCWVNGMAEKAGQAMAQETIVHIRDEYSTFDWVIDGMLERAGFKTDLKRSDFPYSLSYVCVRP</sequence>
<dbReference type="RefSeq" id="WP_134215301.1">
    <property type="nucleotide sequence ID" value="NZ_QFFZ01000054.1"/>
</dbReference>
<dbReference type="InterPro" id="IPR029063">
    <property type="entry name" value="SAM-dependent_MTases_sf"/>
</dbReference>
<organism evidence="4 5">
    <name type="scientific">Pelotomaculum propionicicum</name>
    <dbReference type="NCBI Taxonomy" id="258475"/>
    <lineage>
        <taxon>Bacteria</taxon>
        <taxon>Bacillati</taxon>
        <taxon>Bacillota</taxon>
        <taxon>Clostridia</taxon>
        <taxon>Eubacteriales</taxon>
        <taxon>Desulfotomaculaceae</taxon>
        <taxon>Pelotomaculum</taxon>
    </lineage>
</organism>
<dbReference type="PANTHER" id="PTHR43861">
    <property type="entry name" value="TRANS-ACONITATE 2-METHYLTRANSFERASE-RELATED"/>
    <property type="match status" value="1"/>
</dbReference>
<dbReference type="EMBL" id="QFFZ01000054">
    <property type="protein sequence ID" value="TEB09244.1"/>
    <property type="molecule type" value="Genomic_DNA"/>
</dbReference>
<keyword evidence="2 4" id="KW-0808">Transferase</keyword>
<name>A0A4Y7RJS3_9FIRM</name>